<keyword evidence="3" id="KW-1185">Reference proteome</keyword>
<evidence type="ECO:0000313" key="3">
    <source>
        <dbReference type="Proteomes" id="UP001307889"/>
    </source>
</evidence>
<feature type="compositionally biased region" description="Basic and acidic residues" evidence="1">
    <location>
        <begin position="663"/>
        <end position="672"/>
    </location>
</feature>
<proteinExistence type="predicted"/>
<feature type="region of interest" description="Disordered" evidence="1">
    <location>
        <begin position="713"/>
        <end position="748"/>
    </location>
</feature>
<organism evidence="2 3">
    <name type="scientific">Nesidiocoris tenuis</name>
    <dbReference type="NCBI Taxonomy" id="355587"/>
    <lineage>
        <taxon>Eukaryota</taxon>
        <taxon>Metazoa</taxon>
        <taxon>Ecdysozoa</taxon>
        <taxon>Arthropoda</taxon>
        <taxon>Hexapoda</taxon>
        <taxon>Insecta</taxon>
        <taxon>Pterygota</taxon>
        <taxon>Neoptera</taxon>
        <taxon>Paraneoptera</taxon>
        <taxon>Hemiptera</taxon>
        <taxon>Heteroptera</taxon>
        <taxon>Panheteroptera</taxon>
        <taxon>Cimicomorpha</taxon>
        <taxon>Miridae</taxon>
        <taxon>Dicyphina</taxon>
        <taxon>Nesidiocoris</taxon>
    </lineage>
</organism>
<protein>
    <recommendedName>
        <fullName evidence="4">Protein ZIP4 homolog</fullName>
    </recommendedName>
</protein>
<feature type="compositionally biased region" description="Polar residues" evidence="1">
    <location>
        <begin position="629"/>
        <end position="648"/>
    </location>
</feature>
<feature type="region of interest" description="Disordered" evidence="1">
    <location>
        <begin position="621"/>
        <end position="672"/>
    </location>
</feature>
<gene>
    <name evidence="2" type="ORF">NTJ_10025</name>
</gene>
<dbReference type="SUPFAM" id="SSF81901">
    <property type="entry name" value="HCP-like"/>
    <property type="match status" value="1"/>
</dbReference>
<feature type="region of interest" description="Disordered" evidence="1">
    <location>
        <begin position="496"/>
        <end position="583"/>
    </location>
</feature>
<feature type="compositionally biased region" description="Polar residues" evidence="1">
    <location>
        <begin position="883"/>
        <end position="894"/>
    </location>
</feature>
<evidence type="ECO:0008006" key="4">
    <source>
        <dbReference type="Google" id="ProtNLM"/>
    </source>
</evidence>
<feature type="region of interest" description="Disordered" evidence="1">
    <location>
        <begin position="785"/>
        <end position="939"/>
    </location>
</feature>
<accession>A0ABN7AYE8</accession>
<name>A0ABN7AYE8_9HEMI</name>
<evidence type="ECO:0000313" key="2">
    <source>
        <dbReference type="EMBL" id="BES97211.1"/>
    </source>
</evidence>
<feature type="compositionally biased region" description="Basic residues" evidence="1">
    <location>
        <begin position="511"/>
        <end position="523"/>
    </location>
</feature>
<sequence length="957" mass="108626">MTESLKRELELKLAETECPASWPLKLIENSAKNMIDKLQDKNEEIAGQLWRNVVLEIAICYECCSAYQYPIASQKLQDCLTWIENSAEDFMQKYKIPLKHLVLSFKAFVAIQRELFSEAKRCLENLVGLKDMKVPELAAIAGLKSSVFSEYGIKGTEEALKYVRQALQLDGTEPEWHFALGKLLLRTRNFTLVREPSKEEIDCLERAFKMNSRPHTMVFLAECYVDQGKFIFHSQPLVLGKRVLGPGVESALETIFRKALILYRDASKLNNDQCLHIMIRCARGFAILPDKFQNVKLAMALAHKALKKSPSNVMILSTLSLICRIVGNHTEAIINAKRSADGGAFGSYLRLLDLYHDAKKDYDLEDILAKILDRFPFDLYRLQVYIYALNYYLFVKRDLFKSLPYFEKALELDPKFNLLKHRYVRWVKVNLNLYEVVYNEISCAIKKESFVNDAERKTLMRVRAKVVTLWPPVDTMTIDGGFINKLMENKSIIRRGRTITRRGNKNVGKSTTKKKNNNTKQARRLQSTQSARSTEGFGQKRMSSSYDRNFQGECGQLEPDNNPRNKRPLSHDGRSCSSGAARRKQLKELQTIKKTLSELNLKDPDDCLRPEGANRQWGSFEALQEKPPQVSSSDQNRGSYQVKPSGNDPSRYKRALSQGTRSASRENGSRKIMREMKSVNDSLSNLSLNDSKSEEFELEKIMAQLAFGKDADVSGKDADVSRDLTSEKKKAPIPARSQSFDKKAAEPGGRYSVEKCEKLFFFPDFKAPKKPTPFADFVKKFEKAPVSASRETLDSDDSLESQMSNLSLSKDLEVGEAAPKRSVSLGATSNLKKNDSIRAPPKVSPFAPYNSGTVTLQNSSHLKPSSLNYASRMKDTSLEQRNRPNLNNKPQGVTNFRPGNFSSRPPSNERRPWLPPGTKTHRRNVSESSVTSTSSVDSDYVCSKFSRPAQNYYRRKQ</sequence>
<feature type="compositionally biased region" description="Polar residues" evidence="1">
    <location>
        <begin position="524"/>
        <end position="533"/>
    </location>
</feature>
<feature type="compositionally biased region" description="Low complexity" evidence="1">
    <location>
        <begin position="926"/>
        <end position="939"/>
    </location>
</feature>
<dbReference type="Gene3D" id="1.25.40.10">
    <property type="entry name" value="Tetratricopeptide repeat domain"/>
    <property type="match status" value="2"/>
</dbReference>
<feature type="compositionally biased region" description="Basic and acidic residues" evidence="1">
    <location>
        <begin position="713"/>
        <end position="730"/>
    </location>
</feature>
<dbReference type="SUPFAM" id="SSF48452">
    <property type="entry name" value="TPR-like"/>
    <property type="match status" value="1"/>
</dbReference>
<evidence type="ECO:0000256" key="1">
    <source>
        <dbReference type="SAM" id="MobiDB-lite"/>
    </source>
</evidence>
<feature type="compositionally biased region" description="Basic and acidic residues" evidence="1">
    <location>
        <begin position="872"/>
        <end position="882"/>
    </location>
</feature>
<dbReference type="InterPro" id="IPR011990">
    <property type="entry name" value="TPR-like_helical_dom_sf"/>
</dbReference>
<dbReference type="Proteomes" id="UP001307889">
    <property type="component" value="Chromosome 8"/>
</dbReference>
<reference evidence="2 3" key="1">
    <citation type="submission" date="2023-09" db="EMBL/GenBank/DDBJ databases">
        <title>Nesidiocoris tenuis whole genome shotgun sequence.</title>
        <authorList>
            <person name="Shibata T."/>
            <person name="Shimoda M."/>
            <person name="Kobayashi T."/>
            <person name="Uehara T."/>
        </authorList>
    </citation>
    <scope>NUCLEOTIDE SEQUENCE [LARGE SCALE GENOMIC DNA]</scope>
    <source>
        <strain evidence="2 3">Japan</strain>
    </source>
</reference>
<dbReference type="EMBL" id="AP028916">
    <property type="protein sequence ID" value="BES97211.1"/>
    <property type="molecule type" value="Genomic_DNA"/>
</dbReference>
<feature type="compositionally biased region" description="Polar residues" evidence="1">
    <location>
        <begin position="850"/>
        <end position="869"/>
    </location>
</feature>